<feature type="transmembrane region" description="Helical" evidence="7">
    <location>
        <begin position="130"/>
        <end position="149"/>
    </location>
</feature>
<feature type="transmembrane region" description="Helical" evidence="7">
    <location>
        <begin position="467"/>
        <end position="485"/>
    </location>
</feature>
<feature type="domain" description="Integral membrane bound transporter" evidence="8">
    <location>
        <begin position="362"/>
        <end position="480"/>
    </location>
</feature>
<dbReference type="RefSeq" id="WP_207729472.1">
    <property type="nucleotide sequence ID" value="NZ_JACSQZ010000053.1"/>
</dbReference>
<sequence>MYSKNMISKYIKALPETMVSLIIFFSNQLFFGMENSIMGIYMTLAFKKKVNKFHNINEYFKDLLIHFFIVITAFVATINLPLTILINLIVCFILVYTLTDEYNHTDYFHYVMGFILLQSLPITLERLPYRLIAMVYSNTIVYIGFKFFSPKKIYMEFNKLTFSGLNIIKDEIKSLLSSEFNNISKNQEKILLINKEISNLIYENRRRNYFTIISGQGYFPFSTLFQHFNIFIDELVKNKNLLKIEDNILCLQELVNILEYLPENFYLGNNDEYVERLIKFTSNYKITDNYIQNYLIYIINLLASILDYFSEDFINKSNLIHKEWVIPSKSRPLGRLIDHFTLNSFKLRFALRLSIVVSLGFTLEKFLNLPKGYWLPLNIFVLIIPFYEDSFKKVVSRIKGTLIGIILSFILFTIFKTRTEHMIIMALSNLLIYSMNNYASISIYITCSSLAIASLTMGTEETIILRFLYVFISAGIALLANRFMLQSNNSKEVVNWFNKLIRLDRILIRELNNLLTGSTDSNVIREILLKVNLVSNKIQLHSNSLDMDIDIRKYLQVNCQFIIQIEHIINVIEAMDKNRINKDELSILTDNMNKILDIIEINVNNNNILNNISLDYIKRNEVISDSNYITYHLDKCIEKINELYYISKRNLGS</sequence>
<name>A0ABR8Q6B0_9CLOT</name>
<dbReference type="PANTHER" id="PTHR30509">
    <property type="entry name" value="P-HYDROXYBENZOIC ACID EFFLUX PUMP SUBUNIT-RELATED"/>
    <property type="match status" value="1"/>
</dbReference>
<evidence type="ECO:0000256" key="5">
    <source>
        <dbReference type="ARBA" id="ARBA00023136"/>
    </source>
</evidence>
<evidence type="ECO:0000256" key="1">
    <source>
        <dbReference type="ARBA" id="ARBA00004651"/>
    </source>
</evidence>
<proteinExistence type="inferred from homology"/>
<keyword evidence="4 7" id="KW-1133">Transmembrane helix</keyword>
<evidence type="ECO:0000313" key="9">
    <source>
        <dbReference type="EMBL" id="MBD7915965.1"/>
    </source>
</evidence>
<gene>
    <name evidence="9" type="ORF">H9660_12490</name>
</gene>
<feature type="transmembrane region" description="Helical" evidence="7">
    <location>
        <begin position="21"/>
        <end position="44"/>
    </location>
</feature>
<dbReference type="InterPro" id="IPR049453">
    <property type="entry name" value="Memb_transporter_dom"/>
</dbReference>
<evidence type="ECO:0000259" key="8">
    <source>
        <dbReference type="Pfam" id="PF13515"/>
    </source>
</evidence>
<keyword evidence="5 7" id="KW-0472">Membrane</keyword>
<dbReference type="Pfam" id="PF13515">
    <property type="entry name" value="FUSC_2"/>
    <property type="match status" value="1"/>
</dbReference>
<evidence type="ECO:0000256" key="4">
    <source>
        <dbReference type="ARBA" id="ARBA00022989"/>
    </source>
</evidence>
<keyword evidence="10" id="KW-1185">Reference proteome</keyword>
<comment type="subcellular location">
    <subcellularLocation>
        <location evidence="1">Cell membrane</location>
        <topology evidence="1">Multi-pass membrane protein</topology>
    </subcellularLocation>
</comment>
<keyword evidence="3 7" id="KW-0812">Transmembrane</keyword>
<evidence type="ECO:0000256" key="7">
    <source>
        <dbReference type="SAM" id="Phobius"/>
    </source>
</evidence>
<protein>
    <submittedName>
        <fullName evidence="9">FUSC family protein</fullName>
    </submittedName>
</protein>
<organism evidence="9 10">
    <name type="scientific">Clostridium gallinarum</name>
    <dbReference type="NCBI Taxonomy" id="2762246"/>
    <lineage>
        <taxon>Bacteria</taxon>
        <taxon>Bacillati</taxon>
        <taxon>Bacillota</taxon>
        <taxon>Clostridia</taxon>
        <taxon>Eubacteriales</taxon>
        <taxon>Clostridiaceae</taxon>
        <taxon>Clostridium</taxon>
    </lineage>
</organism>
<evidence type="ECO:0000256" key="3">
    <source>
        <dbReference type="ARBA" id="ARBA00022692"/>
    </source>
</evidence>
<feature type="transmembrane region" description="Helical" evidence="7">
    <location>
        <begin position="107"/>
        <end position="124"/>
    </location>
</feature>
<keyword evidence="2" id="KW-1003">Cell membrane</keyword>
<dbReference type="PANTHER" id="PTHR30509:SF9">
    <property type="entry name" value="MULTIDRUG RESISTANCE PROTEIN MDTO"/>
    <property type="match status" value="1"/>
</dbReference>
<comment type="similarity">
    <text evidence="6">Belongs to the YccS/YhfK family.</text>
</comment>
<dbReference type="EMBL" id="JACSQZ010000053">
    <property type="protein sequence ID" value="MBD7915965.1"/>
    <property type="molecule type" value="Genomic_DNA"/>
</dbReference>
<evidence type="ECO:0000313" key="10">
    <source>
        <dbReference type="Proteomes" id="UP000640335"/>
    </source>
</evidence>
<evidence type="ECO:0000256" key="2">
    <source>
        <dbReference type="ARBA" id="ARBA00022475"/>
    </source>
</evidence>
<evidence type="ECO:0000256" key="6">
    <source>
        <dbReference type="ARBA" id="ARBA00043993"/>
    </source>
</evidence>
<dbReference type="Proteomes" id="UP000640335">
    <property type="component" value="Unassembled WGS sequence"/>
</dbReference>
<comment type="caution">
    <text evidence="9">The sequence shown here is derived from an EMBL/GenBank/DDBJ whole genome shotgun (WGS) entry which is preliminary data.</text>
</comment>
<feature type="transmembrane region" description="Helical" evidence="7">
    <location>
        <begin position="64"/>
        <end position="95"/>
    </location>
</feature>
<feature type="transmembrane region" description="Helical" evidence="7">
    <location>
        <begin position="435"/>
        <end position="455"/>
    </location>
</feature>
<feature type="transmembrane region" description="Helical" evidence="7">
    <location>
        <begin position="398"/>
        <end position="415"/>
    </location>
</feature>
<accession>A0ABR8Q6B0</accession>
<reference evidence="9 10" key="1">
    <citation type="submission" date="2020-08" db="EMBL/GenBank/DDBJ databases">
        <title>A Genomic Blueprint of the Chicken Gut Microbiome.</title>
        <authorList>
            <person name="Gilroy R."/>
            <person name="Ravi A."/>
            <person name="Getino M."/>
            <person name="Pursley I."/>
            <person name="Horton D.L."/>
            <person name="Alikhan N.-F."/>
            <person name="Baker D."/>
            <person name="Gharbi K."/>
            <person name="Hall N."/>
            <person name="Watson M."/>
            <person name="Adriaenssens E.M."/>
            <person name="Foster-Nyarko E."/>
            <person name="Jarju S."/>
            <person name="Secka A."/>
            <person name="Antonio M."/>
            <person name="Oren A."/>
            <person name="Chaudhuri R."/>
            <person name="La Ragione R.M."/>
            <person name="Hildebrand F."/>
            <person name="Pallen M.J."/>
        </authorList>
    </citation>
    <scope>NUCLEOTIDE SEQUENCE [LARGE SCALE GENOMIC DNA]</scope>
    <source>
        <strain evidence="9 10">Sa3CUN1</strain>
    </source>
</reference>